<keyword evidence="2" id="KW-1185">Reference proteome</keyword>
<dbReference type="Proteomes" id="UP000238479">
    <property type="component" value="Chromosome 6"/>
</dbReference>
<dbReference type="EMBL" id="PDCK01000044">
    <property type="protein sequence ID" value="PRQ27810.1"/>
    <property type="molecule type" value="Genomic_DNA"/>
</dbReference>
<organism evidence="1 2">
    <name type="scientific">Rosa chinensis</name>
    <name type="common">China rose</name>
    <dbReference type="NCBI Taxonomy" id="74649"/>
    <lineage>
        <taxon>Eukaryota</taxon>
        <taxon>Viridiplantae</taxon>
        <taxon>Streptophyta</taxon>
        <taxon>Embryophyta</taxon>
        <taxon>Tracheophyta</taxon>
        <taxon>Spermatophyta</taxon>
        <taxon>Magnoliopsida</taxon>
        <taxon>eudicotyledons</taxon>
        <taxon>Gunneridae</taxon>
        <taxon>Pentapetalae</taxon>
        <taxon>rosids</taxon>
        <taxon>fabids</taxon>
        <taxon>Rosales</taxon>
        <taxon>Rosaceae</taxon>
        <taxon>Rosoideae</taxon>
        <taxon>Rosoideae incertae sedis</taxon>
        <taxon>Rosa</taxon>
    </lineage>
</organism>
<sequence length="57" mass="6781">MVVVETRGYLGLVHVNDVRLFHMLTLFCYHLTVVSDNQNHKRYQQHGFRCLLHLVQT</sequence>
<dbReference type="Gramene" id="PRQ27810">
    <property type="protein sequence ID" value="PRQ27810"/>
    <property type="gene ID" value="RchiOBHm_Chr6g0309271"/>
</dbReference>
<evidence type="ECO:0000313" key="2">
    <source>
        <dbReference type="Proteomes" id="UP000238479"/>
    </source>
</evidence>
<comment type="caution">
    <text evidence="1">The sequence shown here is derived from an EMBL/GenBank/DDBJ whole genome shotgun (WGS) entry which is preliminary data.</text>
</comment>
<reference evidence="1 2" key="1">
    <citation type="journal article" date="2018" name="Nat. Genet.">
        <title>The Rosa genome provides new insights in the design of modern roses.</title>
        <authorList>
            <person name="Bendahmane M."/>
        </authorList>
    </citation>
    <scope>NUCLEOTIDE SEQUENCE [LARGE SCALE GENOMIC DNA]</scope>
    <source>
        <strain evidence="2">cv. Old Blush</strain>
    </source>
</reference>
<dbReference type="AlphaFoldDB" id="A0A2P6Q0U3"/>
<gene>
    <name evidence="1" type="ORF">RchiOBHm_Chr6g0309271</name>
</gene>
<name>A0A2P6Q0U3_ROSCH</name>
<proteinExistence type="predicted"/>
<evidence type="ECO:0000313" key="1">
    <source>
        <dbReference type="EMBL" id="PRQ27810.1"/>
    </source>
</evidence>
<accession>A0A2P6Q0U3</accession>
<protein>
    <submittedName>
        <fullName evidence="1">Uncharacterized protein</fullName>
    </submittedName>
</protein>